<keyword evidence="4" id="KW-1185">Reference proteome</keyword>
<dbReference type="Gene3D" id="1.20.58.130">
    <property type="match status" value="1"/>
</dbReference>
<feature type="coiled-coil region" evidence="1">
    <location>
        <begin position="58"/>
        <end position="108"/>
    </location>
</feature>
<name>A0AAU9JL93_9CILI</name>
<feature type="coiled-coil region" evidence="1">
    <location>
        <begin position="166"/>
        <end position="250"/>
    </location>
</feature>
<protein>
    <submittedName>
        <fullName evidence="3">Uncharacterized protein</fullName>
    </submittedName>
</protein>
<reference evidence="3" key="1">
    <citation type="submission" date="2021-09" db="EMBL/GenBank/DDBJ databases">
        <authorList>
            <consortium name="AG Swart"/>
            <person name="Singh M."/>
            <person name="Singh A."/>
            <person name="Seah K."/>
            <person name="Emmerich C."/>
        </authorList>
    </citation>
    <scope>NUCLEOTIDE SEQUENCE</scope>
    <source>
        <strain evidence="3">ATCC30299</strain>
    </source>
</reference>
<evidence type="ECO:0000256" key="1">
    <source>
        <dbReference type="SAM" id="Coils"/>
    </source>
</evidence>
<proteinExistence type="predicted"/>
<keyword evidence="1" id="KW-0175">Coiled coil</keyword>
<comment type="caution">
    <text evidence="3">The sequence shown here is derived from an EMBL/GenBank/DDBJ whole genome shotgun (WGS) entry which is preliminary data.</text>
</comment>
<dbReference type="EMBL" id="CAJZBQ010000032">
    <property type="protein sequence ID" value="CAG9322500.1"/>
    <property type="molecule type" value="Genomic_DNA"/>
</dbReference>
<dbReference type="Proteomes" id="UP001162131">
    <property type="component" value="Unassembled WGS sequence"/>
</dbReference>
<evidence type="ECO:0000313" key="3">
    <source>
        <dbReference type="EMBL" id="CAG9322500.1"/>
    </source>
</evidence>
<organism evidence="3 4">
    <name type="scientific">Blepharisma stoltei</name>
    <dbReference type="NCBI Taxonomy" id="1481888"/>
    <lineage>
        <taxon>Eukaryota</taxon>
        <taxon>Sar</taxon>
        <taxon>Alveolata</taxon>
        <taxon>Ciliophora</taxon>
        <taxon>Postciliodesmatophora</taxon>
        <taxon>Heterotrichea</taxon>
        <taxon>Heterotrichida</taxon>
        <taxon>Blepharismidae</taxon>
        <taxon>Blepharisma</taxon>
    </lineage>
</organism>
<evidence type="ECO:0000256" key="2">
    <source>
        <dbReference type="SAM" id="MobiDB-lite"/>
    </source>
</evidence>
<feature type="region of interest" description="Disordered" evidence="2">
    <location>
        <begin position="36"/>
        <end position="55"/>
    </location>
</feature>
<evidence type="ECO:0000313" key="4">
    <source>
        <dbReference type="Proteomes" id="UP001162131"/>
    </source>
</evidence>
<sequence>MDTDISLQSSDNEFWNDLESVPQLTSFHKTTPIDFSYKKSSKASSPPISPSPNSPMRLIRLEKQIDHMRLAKEEEMEALKIIVRNNTRKELQANVEAIIEKFQEETKVMKEGYDGLKIIITNKEKTISQLGEYLSDQAVLISEFRIEKSTEKEASSPAKTSDKFETRELKKEVKLLKVQLDALREVCASCQKDTDEFKKKMMALQEENDAMRRNHNNELETVKREAKTVEDELNDEIDRLKYELTKYKEDVNKELATRDIISIRQKSFINSLQEELKNAKIVLQNPRIRNKLHDRLKDYMEEHQKAMVETIRTPKKTHPGSMTATSRRTQTAWDIKLSRSKGRSFDNDTDEESCLSKAISIRPGSISKRNSIDNHYAVSRLSSL</sequence>
<gene>
    <name evidence="3" type="ORF">BSTOLATCC_MIC31630</name>
</gene>
<dbReference type="AlphaFoldDB" id="A0AAU9JL93"/>
<accession>A0AAU9JL93</accession>